<dbReference type="InterPro" id="IPR027640">
    <property type="entry name" value="Kinesin-like_fam"/>
</dbReference>
<keyword evidence="7" id="KW-1185">Reference proteome</keyword>
<dbReference type="SUPFAM" id="SSF52540">
    <property type="entry name" value="P-loop containing nucleoside triphosphate hydrolases"/>
    <property type="match status" value="1"/>
</dbReference>
<dbReference type="PANTHER" id="PTHR47972:SF28">
    <property type="entry name" value="KINESIN-LIKE PROTEIN KLP-3"/>
    <property type="match status" value="1"/>
</dbReference>
<dbReference type="GO" id="GO:0015630">
    <property type="term" value="C:microtubule cytoskeleton"/>
    <property type="evidence" value="ECO:0007669"/>
    <property type="project" value="TreeGrafter"/>
</dbReference>
<dbReference type="InterPro" id="IPR001752">
    <property type="entry name" value="Kinesin_motor_dom"/>
</dbReference>
<keyword evidence="6" id="KW-0378">Hydrolase</keyword>
<dbReference type="AlphaFoldDB" id="A0A2G9H6G9"/>
<dbReference type="GO" id="GO:0016787">
    <property type="term" value="F:hydrolase activity"/>
    <property type="evidence" value="ECO:0007669"/>
    <property type="project" value="UniProtKB-KW"/>
</dbReference>
<feature type="region of interest" description="Disordered" evidence="4">
    <location>
        <begin position="69"/>
        <end position="179"/>
    </location>
</feature>
<feature type="domain" description="Kinesin motor" evidence="5">
    <location>
        <begin position="1"/>
        <end position="28"/>
    </location>
</feature>
<evidence type="ECO:0000313" key="7">
    <source>
        <dbReference type="Proteomes" id="UP000231279"/>
    </source>
</evidence>
<dbReference type="GO" id="GO:0003777">
    <property type="term" value="F:microtubule motor activity"/>
    <property type="evidence" value="ECO:0007669"/>
    <property type="project" value="InterPro"/>
</dbReference>
<evidence type="ECO:0000256" key="3">
    <source>
        <dbReference type="SAM" id="Coils"/>
    </source>
</evidence>
<comment type="similarity">
    <text evidence="2">Belongs to the TRAFAC class myosin-kinesin ATPase superfamily. Kinesin family.</text>
</comment>
<keyword evidence="3" id="KW-0175">Coiled coil</keyword>
<evidence type="ECO:0000256" key="4">
    <source>
        <dbReference type="SAM" id="MobiDB-lite"/>
    </source>
</evidence>
<dbReference type="GO" id="GO:0007018">
    <property type="term" value="P:microtubule-based movement"/>
    <property type="evidence" value="ECO:0007669"/>
    <property type="project" value="InterPro"/>
</dbReference>
<organism evidence="6 7">
    <name type="scientific">Handroanthus impetiginosus</name>
    <dbReference type="NCBI Taxonomy" id="429701"/>
    <lineage>
        <taxon>Eukaryota</taxon>
        <taxon>Viridiplantae</taxon>
        <taxon>Streptophyta</taxon>
        <taxon>Embryophyta</taxon>
        <taxon>Tracheophyta</taxon>
        <taxon>Spermatophyta</taxon>
        <taxon>Magnoliopsida</taxon>
        <taxon>eudicotyledons</taxon>
        <taxon>Gunneridae</taxon>
        <taxon>Pentapetalae</taxon>
        <taxon>asterids</taxon>
        <taxon>lamiids</taxon>
        <taxon>Lamiales</taxon>
        <taxon>Bignoniaceae</taxon>
        <taxon>Crescentiina</taxon>
        <taxon>Tabebuia alliance</taxon>
        <taxon>Handroanthus</taxon>
    </lineage>
</organism>
<protein>
    <submittedName>
        <fullName evidence="6">Minus-end-directed kinesin ATPase</fullName>
        <ecNumber evidence="6">3.6.4.5</ecNumber>
    </submittedName>
</protein>
<dbReference type="InterPro" id="IPR027417">
    <property type="entry name" value="P-loop_NTPase"/>
</dbReference>
<dbReference type="GO" id="GO:0005524">
    <property type="term" value="F:ATP binding"/>
    <property type="evidence" value="ECO:0007669"/>
    <property type="project" value="InterPro"/>
</dbReference>
<proteinExistence type="inferred from homology"/>
<name>A0A2G9H6G9_9LAMI</name>
<evidence type="ECO:0000256" key="1">
    <source>
        <dbReference type="ARBA" id="ARBA00023175"/>
    </source>
</evidence>
<dbReference type="EMBL" id="NKXS01002545">
    <property type="protein sequence ID" value="PIN13111.1"/>
    <property type="molecule type" value="Genomic_DNA"/>
</dbReference>
<comment type="caution">
    <text evidence="2">Lacks conserved residue(s) required for the propagation of feature annotation.</text>
</comment>
<sequence>MFVHINPEINALGETISTLKFAERVATIDLGAAQSNKETCEVRELKEEVSSLKTILERKEAELEQLKSRTNIRGTASPLRMPKHNNNASLKPEINEKHVDTQNTEVRSCSAGRQRRPRLPSKFTDKDATPKMPLLPEDKSLGSINPRFPSPPVRRSISTDRGALMKSRTKSDAPENPPVMKAPFPASVSVNKSVAILPGVMPSTVNIRLNQGASQEPPFPDALNSLQRVTFRKALPENEEEQFKQAPSIRLGGIRKTKLESKAKTKNQSAKIQTSDDAEMLLSDMDIGKVFEEAQKTDYGTIKMKNLYRNSQIVDPREPTQMVFEDAQKTDYGTIKMKNLYRNSQIVEPREPTQMVDPFSNGYQENKLSNVIYQNGKEAGNSSLPDFRRSRSIPRGKLII</sequence>
<dbReference type="InterPro" id="IPR036961">
    <property type="entry name" value="Kinesin_motor_dom_sf"/>
</dbReference>
<dbReference type="GO" id="GO:0008017">
    <property type="term" value="F:microtubule binding"/>
    <property type="evidence" value="ECO:0007669"/>
    <property type="project" value="InterPro"/>
</dbReference>
<reference evidence="7" key="1">
    <citation type="journal article" date="2018" name="Gigascience">
        <title>Genome assembly of the Pink Ipe (Handroanthus impetiginosus, Bignoniaceae), a highly valued, ecologically keystone Neotropical timber forest tree.</title>
        <authorList>
            <person name="Silva-Junior O.B."/>
            <person name="Grattapaglia D."/>
            <person name="Novaes E."/>
            <person name="Collevatti R.G."/>
        </authorList>
    </citation>
    <scope>NUCLEOTIDE SEQUENCE [LARGE SCALE GENOMIC DNA]</scope>
    <source>
        <strain evidence="7">cv. UFG-1</strain>
    </source>
</reference>
<feature type="coiled-coil region" evidence="3">
    <location>
        <begin position="42"/>
        <end position="69"/>
    </location>
</feature>
<dbReference type="Proteomes" id="UP000231279">
    <property type="component" value="Unassembled WGS sequence"/>
</dbReference>
<gene>
    <name evidence="6" type="ORF">CDL12_14265</name>
</gene>
<keyword evidence="1" id="KW-0505">Motor protein</keyword>
<dbReference type="PANTHER" id="PTHR47972">
    <property type="entry name" value="KINESIN-LIKE PROTEIN KLP-3"/>
    <property type="match status" value="1"/>
</dbReference>
<dbReference type="STRING" id="429701.A0A2G9H6G9"/>
<evidence type="ECO:0000256" key="2">
    <source>
        <dbReference type="PROSITE-ProRule" id="PRU00283"/>
    </source>
</evidence>
<dbReference type="OrthoDB" id="3176171at2759"/>
<dbReference type="PROSITE" id="PS50067">
    <property type="entry name" value="KINESIN_MOTOR_2"/>
    <property type="match status" value="1"/>
</dbReference>
<evidence type="ECO:0000313" key="6">
    <source>
        <dbReference type="EMBL" id="PIN13111.1"/>
    </source>
</evidence>
<dbReference type="EC" id="3.6.4.5" evidence="6"/>
<comment type="caution">
    <text evidence="6">The sequence shown here is derived from an EMBL/GenBank/DDBJ whole genome shotgun (WGS) entry which is preliminary data.</text>
</comment>
<evidence type="ECO:0000259" key="5">
    <source>
        <dbReference type="PROSITE" id="PS50067"/>
    </source>
</evidence>
<accession>A0A2G9H6G9</accession>
<dbReference type="Gene3D" id="3.40.850.10">
    <property type="entry name" value="Kinesin motor domain"/>
    <property type="match status" value="1"/>
</dbReference>